<evidence type="ECO:0000313" key="8">
    <source>
        <dbReference type="EMBL" id="AKA22229.1"/>
    </source>
</evidence>
<evidence type="ECO:0000256" key="6">
    <source>
        <dbReference type="ARBA" id="ARBA00030169"/>
    </source>
</evidence>
<dbReference type="InterPro" id="IPR005493">
    <property type="entry name" value="RraA/RraA-like"/>
</dbReference>
<dbReference type="InterPro" id="IPR036704">
    <property type="entry name" value="RraA/RraA-like_sf"/>
</dbReference>
<dbReference type="RefSeq" id="WP_045881110.1">
    <property type="nucleotide sequence ID" value="NZ_CP011110.1"/>
</dbReference>
<dbReference type="CDD" id="cd16841">
    <property type="entry name" value="RraA_family"/>
    <property type="match status" value="1"/>
</dbReference>
<keyword evidence="7" id="KW-0460">Magnesium</keyword>
<comment type="cofactor">
    <cofactor evidence="1">
        <name>a divalent metal cation</name>
        <dbReference type="ChEBI" id="CHEBI:60240"/>
    </cofactor>
</comment>
<reference evidence="8 9" key="1">
    <citation type="journal article" date="2015" name="Mol. Plant Microbe Interact.">
        <title>Comparative Genomic Analysis of Pseudomonas chlororaphis PCL1606 Reveals New Insight into Antifungal Compounds Involved in Biocontrol.</title>
        <authorList>
            <person name="Calderon C.E."/>
            <person name="Ramos C."/>
            <person name="de Vicente A."/>
            <person name="Cazorla F.M."/>
        </authorList>
    </citation>
    <scope>NUCLEOTIDE SEQUENCE [LARGE SCALE GENOMIC DNA]</scope>
    <source>
        <strain evidence="8 9">PCL1606</strain>
    </source>
</reference>
<dbReference type="PATRIC" id="fig|587753.10.peg.774"/>
<dbReference type="Gene3D" id="3.50.30.40">
    <property type="entry name" value="Ribonuclease E inhibitor RraA/RraA-like"/>
    <property type="match status" value="1"/>
</dbReference>
<keyword evidence="8" id="KW-0489">Methyltransferase</keyword>
<dbReference type="Gene3D" id="1.20.5.3070">
    <property type="match status" value="1"/>
</dbReference>
<name>A0A0D5XU66_9PSED</name>
<evidence type="ECO:0000256" key="4">
    <source>
        <dbReference type="ARBA" id="ARBA00023239"/>
    </source>
</evidence>
<dbReference type="AlphaFoldDB" id="A0A0D5XU66"/>
<evidence type="ECO:0000256" key="2">
    <source>
        <dbReference type="ARBA" id="ARBA00016549"/>
    </source>
</evidence>
<accession>A0A0D5XU66</accession>
<feature type="binding site" evidence="7">
    <location>
        <position position="121"/>
    </location>
    <ligand>
        <name>substrate</name>
    </ligand>
</feature>
<protein>
    <recommendedName>
        <fullName evidence="2">Putative 4-hydroxy-4-methyl-2-oxoglutarate aldolase</fullName>
    </recommendedName>
    <alternativeName>
        <fullName evidence="5">Regulator of ribonuclease activity homolog</fullName>
    </alternativeName>
    <alternativeName>
        <fullName evidence="6">RraA-like protein</fullName>
    </alternativeName>
</protein>
<sequence>MSHSSLSEQQRASLLEQCAALDTASLSDALDSLGIDAGLLGIVQQVPGTRCSGFAFTVLYEPVDHSDGFKNAANYIDEVPPGSVVVSSNAGRLDATVWGDILTHVAVQRNVRGTVIDGVARDLDTVTRLQYPLFSRGRFMQSGKNRVQLKATQVPVEIGGVTVNPGDLIVGDASGCLVIPADKAEEVIQRAIAVENTERDIIASVGQGLSLAEARRLHRYDQPWLAAAAKTPSAA</sequence>
<dbReference type="OrthoDB" id="8717144at2"/>
<dbReference type="Proteomes" id="UP000032748">
    <property type="component" value="Chromosome"/>
</dbReference>
<evidence type="ECO:0000313" key="9">
    <source>
        <dbReference type="Proteomes" id="UP000032748"/>
    </source>
</evidence>
<evidence type="ECO:0000256" key="3">
    <source>
        <dbReference type="ARBA" id="ARBA00022723"/>
    </source>
</evidence>
<comment type="cofactor">
    <cofactor evidence="7">
        <name>Mg(2+)</name>
        <dbReference type="ChEBI" id="CHEBI:18420"/>
    </cofactor>
</comment>
<evidence type="ECO:0000256" key="7">
    <source>
        <dbReference type="PIRSR" id="PIRSR605493-1"/>
    </source>
</evidence>
<dbReference type="SUPFAM" id="SSF89562">
    <property type="entry name" value="RraA-like"/>
    <property type="match status" value="1"/>
</dbReference>
<organism evidence="8 9">
    <name type="scientific">Pseudomonas chlororaphis</name>
    <dbReference type="NCBI Taxonomy" id="587753"/>
    <lineage>
        <taxon>Bacteria</taxon>
        <taxon>Pseudomonadati</taxon>
        <taxon>Pseudomonadota</taxon>
        <taxon>Gammaproteobacteria</taxon>
        <taxon>Pseudomonadales</taxon>
        <taxon>Pseudomonadaceae</taxon>
        <taxon>Pseudomonas</taxon>
    </lineage>
</organism>
<feature type="binding site" evidence="7">
    <location>
        <begin position="99"/>
        <end position="102"/>
    </location>
    <ligand>
        <name>substrate</name>
    </ligand>
</feature>
<dbReference type="GO" id="GO:0008168">
    <property type="term" value="F:methyltransferase activity"/>
    <property type="evidence" value="ECO:0007669"/>
    <property type="project" value="UniProtKB-KW"/>
</dbReference>
<evidence type="ECO:0000256" key="1">
    <source>
        <dbReference type="ARBA" id="ARBA00001968"/>
    </source>
</evidence>
<dbReference type="KEGG" id="pcz:PCL1606_07740"/>
<dbReference type="Pfam" id="PF03737">
    <property type="entry name" value="RraA-like"/>
    <property type="match status" value="1"/>
</dbReference>
<dbReference type="EMBL" id="CP011110">
    <property type="protein sequence ID" value="AKA22229.1"/>
    <property type="molecule type" value="Genomic_DNA"/>
</dbReference>
<gene>
    <name evidence="8" type="ORF">PCL1606_07740</name>
</gene>
<dbReference type="GO" id="GO:0032259">
    <property type="term" value="P:methylation"/>
    <property type="evidence" value="ECO:0007669"/>
    <property type="project" value="UniProtKB-KW"/>
</dbReference>
<keyword evidence="3 7" id="KW-0479">Metal-binding</keyword>
<keyword evidence="4" id="KW-0456">Lyase</keyword>
<keyword evidence="8" id="KW-0808">Transferase</keyword>
<feature type="binding site" evidence="7">
    <location>
        <position position="122"/>
    </location>
    <ligand>
        <name>Mg(2+)</name>
        <dbReference type="ChEBI" id="CHEBI:18420"/>
    </ligand>
</feature>
<dbReference type="GO" id="GO:0046872">
    <property type="term" value="F:metal ion binding"/>
    <property type="evidence" value="ECO:0007669"/>
    <property type="project" value="UniProtKB-KW"/>
</dbReference>
<dbReference type="PANTHER" id="PTHR33254">
    <property type="entry name" value="4-HYDROXY-4-METHYL-2-OXOGLUTARATE ALDOLASE 3-RELATED"/>
    <property type="match status" value="1"/>
</dbReference>
<dbReference type="GO" id="GO:0016829">
    <property type="term" value="F:lyase activity"/>
    <property type="evidence" value="ECO:0007669"/>
    <property type="project" value="UniProtKB-KW"/>
</dbReference>
<evidence type="ECO:0000256" key="5">
    <source>
        <dbReference type="ARBA" id="ARBA00029596"/>
    </source>
</evidence>
<dbReference type="PANTHER" id="PTHR33254:SF4">
    <property type="entry name" value="4-HYDROXY-4-METHYL-2-OXOGLUTARATE ALDOLASE 3-RELATED"/>
    <property type="match status" value="1"/>
</dbReference>
<proteinExistence type="predicted"/>